<keyword evidence="3" id="KW-1185">Reference proteome</keyword>
<gene>
    <name evidence="2" type="ORF">Pr1d_10860</name>
</gene>
<dbReference type="RefSeq" id="WP_148072539.1">
    <property type="nucleotide sequence ID" value="NZ_CP042913.1"/>
</dbReference>
<feature type="transmembrane region" description="Helical" evidence="1">
    <location>
        <begin position="56"/>
        <end position="79"/>
    </location>
</feature>
<dbReference type="EMBL" id="CP042913">
    <property type="protein sequence ID" value="QEG33816.1"/>
    <property type="molecule type" value="Genomic_DNA"/>
</dbReference>
<keyword evidence="1" id="KW-1133">Transmembrane helix</keyword>
<organism evidence="2 3">
    <name type="scientific">Bythopirellula goksoeyrii</name>
    <dbReference type="NCBI Taxonomy" id="1400387"/>
    <lineage>
        <taxon>Bacteria</taxon>
        <taxon>Pseudomonadati</taxon>
        <taxon>Planctomycetota</taxon>
        <taxon>Planctomycetia</taxon>
        <taxon>Pirellulales</taxon>
        <taxon>Lacipirellulaceae</taxon>
        <taxon>Bythopirellula</taxon>
    </lineage>
</organism>
<evidence type="ECO:0000256" key="1">
    <source>
        <dbReference type="SAM" id="Phobius"/>
    </source>
</evidence>
<name>A0A5B9QAA3_9BACT</name>
<dbReference type="KEGG" id="bgok:Pr1d_10860"/>
<dbReference type="OrthoDB" id="289300at2"/>
<dbReference type="Proteomes" id="UP000323917">
    <property type="component" value="Chromosome"/>
</dbReference>
<evidence type="ECO:0000313" key="3">
    <source>
        <dbReference type="Proteomes" id="UP000323917"/>
    </source>
</evidence>
<proteinExistence type="predicted"/>
<keyword evidence="1" id="KW-0812">Transmembrane</keyword>
<reference evidence="2 3" key="1">
    <citation type="submission" date="2019-08" db="EMBL/GenBank/DDBJ databases">
        <title>Deep-cultivation of Planctomycetes and their phenomic and genomic characterization uncovers novel biology.</title>
        <authorList>
            <person name="Wiegand S."/>
            <person name="Jogler M."/>
            <person name="Boedeker C."/>
            <person name="Pinto D."/>
            <person name="Vollmers J."/>
            <person name="Rivas-Marin E."/>
            <person name="Kohn T."/>
            <person name="Peeters S.H."/>
            <person name="Heuer A."/>
            <person name="Rast P."/>
            <person name="Oberbeckmann S."/>
            <person name="Bunk B."/>
            <person name="Jeske O."/>
            <person name="Meyerdierks A."/>
            <person name="Storesund J.E."/>
            <person name="Kallscheuer N."/>
            <person name="Luecker S."/>
            <person name="Lage O.M."/>
            <person name="Pohl T."/>
            <person name="Merkel B.J."/>
            <person name="Hornburger P."/>
            <person name="Mueller R.-W."/>
            <person name="Bruemmer F."/>
            <person name="Labrenz M."/>
            <person name="Spormann A.M."/>
            <person name="Op den Camp H."/>
            <person name="Overmann J."/>
            <person name="Amann R."/>
            <person name="Jetten M.S.M."/>
            <person name="Mascher T."/>
            <person name="Medema M.H."/>
            <person name="Devos D.P."/>
            <person name="Kaster A.-K."/>
            <person name="Ovreas L."/>
            <person name="Rohde M."/>
            <person name="Galperin M.Y."/>
            <person name="Jogler C."/>
        </authorList>
    </citation>
    <scope>NUCLEOTIDE SEQUENCE [LARGE SCALE GENOMIC DNA]</scope>
    <source>
        <strain evidence="2 3">Pr1d</strain>
    </source>
</reference>
<protein>
    <submittedName>
        <fullName evidence="2">Uncharacterized protein</fullName>
    </submittedName>
</protein>
<evidence type="ECO:0000313" key="2">
    <source>
        <dbReference type="EMBL" id="QEG33816.1"/>
    </source>
</evidence>
<sequence>MDEDLMDETGPSRSKNWVVGIMGVVILGFCMFGFGSKFIELVVMVRDYDSDAAVEGVFAVAPLSNYLLASAGFLCLLGWAATQGMFHDIEHPKQTMLDQEQKLDAISNDSHYSDSILQK</sequence>
<accession>A0A5B9QAA3</accession>
<keyword evidence="1" id="KW-0472">Membrane</keyword>
<dbReference type="AlphaFoldDB" id="A0A5B9QAA3"/>
<feature type="transmembrane region" description="Helical" evidence="1">
    <location>
        <begin position="16"/>
        <end position="36"/>
    </location>
</feature>